<proteinExistence type="predicted"/>
<dbReference type="PANTHER" id="PTHR43081:SF1">
    <property type="entry name" value="ADENYLATE CYCLASE, TERMINAL-DIFFERENTIATION SPECIFIC"/>
    <property type="match status" value="1"/>
</dbReference>
<dbReference type="AlphaFoldDB" id="A0A1T4JPS8"/>
<sequence>MTEFLNPEFIESVLSTVFDYFKKRVVATPSDRANFDFVLKNDDGKKVAIEVKGQNLNVGQLRKISNSLHHINDIDEFILITPKKPSKNEIDFFNKFLKATFSNSSWLSLADFLKNNYNLEINSKDDLVQLQIAAITSKIDNYSKAHIGNELGDQSTDKEALAKSLIETKQGGVKYSSDFISLRRQFSDSILATLSQESEQLHKELFIGQKYNDAIIVLTDIKNFSSIVTAADPDDLNEAMSKYYSNARDLVFKYNGILDKFIGDAVLAIFNYPKKTTVAYLNTIKFCSELILLGKETFENLLSKMDQSVETGTRVGVSNGPIYTLNIGKGDIEVTFIGDKINFAARLEKNCDVNGILLSNRFFTKLSLEFNSLTEQLDIIGKDLNPADAKGQTMITKSWQIKFEDITKIIDHKTT</sequence>
<dbReference type="RefSeq" id="WP_078829406.1">
    <property type="nucleotide sequence ID" value="NZ_FUWH01000001.1"/>
</dbReference>
<name>A0A1T4JPS8_9BACT</name>
<feature type="domain" description="Guanylate cyclase" evidence="1">
    <location>
        <begin position="215"/>
        <end position="348"/>
    </location>
</feature>
<dbReference type="STRING" id="413434.SAMN04488132_10137"/>
<dbReference type="GO" id="GO:0035556">
    <property type="term" value="P:intracellular signal transduction"/>
    <property type="evidence" value="ECO:0007669"/>
    <property type="project" value="InterPro"/>
</dbReference>
<dbReference type="Proteomes" id="UP000190888">
    <property type="component" value="Unassembled WGS sequence"/>
</dbReference>
<dbReference type="PANTHER" id="PTHR43081">
    <property type="entry name" value="ADENYLATE CYCLASE, TERMINAL-DIFFERENTIATION SPECIFIC-RELATED"/>
    <property type="match status" value="1"/>
</dbReference>
<dbReference type="GO" id="GO:0009190">
    <property type="term" value="P:cyclic nucleotide biosynthetic process"/>
    <property type="evidence" value="ECO:0007669"/>
    <property type="project" value="InterPro"/>
</dbReference>
<keyword evidence="3" id="KW-1185">Reference proteome</keyword>
<dbReference type="InterPro" id="IPR050697">
    <property type="entry name" value="Adenylyl/Guanylyl_Cyclase_3/4"/>
</dbReference>
<gene>
    <name evidence="2" type="ORF">SAMN04488132_10137</name>
</gene>
<dbReference type="SMART" id="SM00044">
    <property type="entry name" value="CYCc"/>
    <property type="match status" value="1"/>
</dbReference>
<evidence type="ECO:0000313" key="3">
    <source>
        <dbReference type="Proteomes" id="UP000190888"/>
    </source>
</evidence>
<dbReference type="Pfam" id="PF00211">
    <property type="entry name" value="Guanylate_cyc"/>
    <property type="match status" value="1"/>
</dbReference>
<organism evidence="2 3">
    <name type="scientific">Sediminibacterium ginsengisoli</name>
    <dbReference type="NCBI Taxonomy" id="413434"/>
    <lineage>
        <taxon>Bacteria</taxon>
        <taxon>Pseudomonadati</taxon>
        <taxon>Bacteroidota</taxon>
        <taxon>Chitinophagia</taxon>
        <taxon>Chitinophagales</taxon>
        <taxon>Chitinophagaceae</taxon>
        <taxon>Sediminibacterium</taxon>
    </lineage>
</organism>
<dbReference type="GO" id="GO:0004016">
    <property type="term" value="F:adenylate cyclase activity"/>
    <property type="evidence" value="ECO:0007669"/>
    <property type="project" value="UniProtKB-ARBA"/>
</dbReference>
<dbReference type="EMBL" id="FUWH01000001">
    <property type="protein sequence ID" value="SJZ32075.1"/>
    <property type="molecule type" value="Genomic_DNA"/>
</dbReference>
<protein>
    <submittedName>
        <fullName evidence="2">Adenylate cyclase, class 3</fullName>
    </submittedName>
</protein>
<evidence type="ECO:0000313" key="2">
    <source>
        <dbReference type="EMBL" id="SJZ32075.1"/>
    </source>
</evidence>
<dbReference type="PROSITE" id="PS50125">
    <property type="entry name" value="GUANYLATE_CYCLASE_2"/>
    <property type="match status" value="1"/>
</dbReference>
<dbReference type="InterPro" id="IPR001054">
    <property type="entry name" value="A/G_cyclase"/>
</dbReference>
<dbReference type="SUPFAM" id="SSF55073">
    <property type="entry name" value="Nucleotide cyclase"/>
    <property type="match status" value="1"/>
</dbReference>
<evidence type="ECO:0000259" key="1">
    <source>
        <dbReference type="PROSITE" id="PS50125"/>
    </source>
</evidence>
<dbReference type="InterPro" id="IPR029787">
    <property type="entry name" value="Nucleotide_cyclase"/>
</dbReference>
<dbReference type="Gene3D" id="3.30.70.1230">
    <property type="entry name" value="Nucleotide cyclase"/>
    <property type="match status" value="1"/>
</dbReference>
<dbReference type="CDD" id="cd07302">
    <property type="entry name" value="CHD"/>
    <property type="match status" value="1"/>
</dbReference>
<accession>A0A1T4JPS8</accession>
<dbReference type="OrthoDB" id="9789181at2"/>
<reference evidence="2 3" key="1">
    <citation type="submission" date="2017-02" db="EMBL/GenBank/DDBJ databases">
        <authorList>
            <person name="Peterson S.W."/>
        </authorList>
    </citation>
    <scope>NUCLEOTIDE SEQUENCE [LARGE SCALE GENOMIC DNA]</scope>
    <source>
        <strain evidence="2 3">DSM 22335</strain>
    </source>
</reference>